<evidence type="ECO:0008006" key="3">
    <source>
        <dbReference type="Google" id="ProtNLM"/>
    </source>
</evidence>
<organism evidence="1 2">
    <name type="scientific">Oryzias javanicus</name>
    <name type="common">Javanese ricefish</name>
    <name type="synonym">Aplocheilus javanicus</name>
    <dbReference type="NCBI Taxonomy" id="123683"/>
    <lineage>
        <taxon>Eukaryota</taxon>
        <taxon>Metazoa</taxon>
        <taxon>Chordata</taxon>
        <taxon>Craniata</taxon>
        <taxon>Vertebrata</taxon>
        <taxon>Euteleostomi</taxon>
        <taxon>Actinopterygii</taxon>
        <taxon>Neopterygii</taxon>
        <taxon>Teleostei</taxon>
        <taxon>Neoteleostei</taxon>
        <taxon>Acanthomorphata</taxon>
        <taxon>Ovalentaria</taxon>
        <taxon>Atherinomorphae</taxon>
        <taxon>Beloniformes</taxon>
        <taxon>Adrianichthyidae</taxon>
        <taxon>Oryziinae</taxon>
        <taxon>Oryzias</taxon>
    </lineage>
</organism>
<reference evidence="1 2" key="2">
    <citation type="submission" date="2019-01" db="EMBL/GenBank/DDBJ databases">
        <title>A chromosome length genome reference of the Java medaka (oryzias javanicus).</title>
        <authorList>
            <person name="Herpin A."/>
            <person name="Takehana Y."/>
            <person name="Naruse K."/>
            <person name="Ansai S."/>
            <person name="Kawaguchi M."/>
        </authorList>
    </citation>
    <scope>NUCLEOTIDE SEQUENCE [LARGE SCALE GENOMIC DNA]</scope>
    <source>
        <strain evidence="1">RS831</strain>
        <tissue evidence="1">Whole body</tissue>
    </source>
</reference>
<dbReference type="Proteomes" id="UP000283210">
    <property type="component" value="Chromosome 7"/>
</dbReference>
<dbReference type="PANTHER" id="PTHR36649:SF28">
    <property type="entry name" value="UBIQUITIN-LIKE DOMAIN-CONTAINING PROTEIN"/>
    <property type="match status" value="1"/>
</dbReference>
<dbReference type="SUPFAM" id="SSF56399">
    <property type="entry name" value="ADP-ribosylation"/>
    <property type="match status" value="1"/>
</dbReference>
<accession>A0A3S2MP32</accession>
<evidence type="ECO:0000313" key="1">
    <source>
        <dbReference type="EMBL" id="RVE71048.1"/>
    </source>
</evidence>
<sequence length="269" mass="31076">MADREIALEGLRTLCNSGVTSFQKGESASRRSTREQLFLRDLYPAVLDAEDNSPWSGVVFETLKKILLGSDGGTQRLRGGYSVKPTGKNYIINEEEFFDSRFDYDFTTVKDSKTFWRGGELYERPCGWQRFALKVLDKYDGNKWLGNQHRETRSVPREWPVSYHGTSKGGAEGIIKEGYEPGPRQKYGRGIYSTPYIAEAEQYARTFTSEKNGKKYKVILQNRINPKYRHKYNNEKYWLIPIEQGTSSHAEREIVEKAIRPYGLLLREV</sequence>
<name>A0A3S2MP32_ORYJA</name>
<dbReference type="OrthoDB" id="428577at2759"/>
<keyword evidence="2" id="KW-1185">Reference proteome</keyword>
<dbReference type="PANTHER" id="PTHR36649">
    <property type="entry name" value="UBIQUITIN-LIKE DOMAIN-CONTAINING PROTEIN"/>
    <property type="match status" value="1"/>
</dbReference>
<proteinExistence type="predicted"/>
<dbReference type="Gene3D" id="3.90.175.10">
    <property type="entry name" value="Diphtheria Toxin, domain 1"/>
    <property type="match status" value="1"/>
</dbReference>
<gene>
    <name evidence="1" type="ORF">OJAV_G00070090</name>
</gene>
<evidence type="ECO:0000313" key="2">
    <source>
        <dbReference type="Proteomes" id="UP000283210"/>
    </source>
</evidence>
<dbReference type="EMBL" id="CM012443">
    <property type="protein sequence ID" value="RVE71048.1"/>
    <property type="molecule type" value="Genomic_DNA"/>
</dbReference>
<dbReference type="AlphaFoldDB" id="A0A3S2MP32"/>
<reference evidence="1 2" key="1">
    <citation type="submission" date="2018-11" db="EMBL/GenBank/DDBJ databases">
        <authorList>
            <person name="Lopez-Roques C."/>
            <person name="Donnadieu C."/>
            <person name="Bouchez O."/>
            <person name="Klopp C."/>
            <person name="Cabau C."/>
            <person name="Zahm M."/>
        </authorList>
    </citation>
    <scope>NUCLEOTIDE SEQUENCE [LARGE SCALE GENOMIC DNA]</scope>
    <source>
        <strain evidence="1">RS831</strain>
        <tissue evidence="1">Whole body</tissue>
    </source>
</reference>
<protein>
    <recommendedName>
        <fullName evidence="3">PARP catalytic domain-containing protein</fullName>
    </recommendedName>
</protein>